<evidence type="ECO:0000256" key="1">
    <source>
        <dbReference type="SAM" id="Phobius"/>
    </source>
</evidence>
<accession>A0ABY3XFJ3</accession>
<evidence type="ECO:0000313" key="3">
    <source>
        <dbReference type="Proteomes" id="UP000829194"/>
    </source>
</evidence>
<evidence type="ECO:0008006" key="4">
    <source>
        <dbReference type="Google" id="ProtNLM"/>
    </source>
</evidence>
<gene>
    <name evidence="2" type="ORF">MOV92_03690</name>
</gene>
<name>A0ABY3XFJ3_9GAMM</name>
<sequence length="155" mass="16634">MSADHAGDAAEVAPISAFELRTMAALLAQGRWLCAASLLLWLAALLGLILDAASPPWASIAWLLSLLAGLAQLYYAIRVDFDACLLQALAASGDDAHAARRLDAALRGLGLLKPGREGRDWPRRWRGARGLLLRQALALIVQFAALIAPFGRVWL</sequence>
<keyword evidence="3" id="KW-1185">Reference proteome</keyword>
<reference evidence="2 3" key="1">
    <citation type="submission" date="2022-03" db="EMBL/GenBank/DDBJ databases">
        <title>Complete genome sequence of Lysobacter capsici VKM B-2533 and Lysobacter gummosus 10.1.1, promising sources of lytic agents.</title>
        <authorList>
            <person name="Tarlachkov S.V."/>
            <person name="Kudryakova I.V."/>
            <person name="Afoshin A.S."/>
            <person name="Leontyevskaya E.A."/>
            <person name="Leontyevskaya N.V."/>
        </authorList>
    </citation>
    <scope>NUCLEOTIDE SEQUENCE [LARGE SCALE GENOMIC DNA]</scope>
    <source>
        <strain evidence="2 3">10.1.1</strain>
    </source>
</reference>
<protein>
    <recommendedName>
        <fullName evidence="4">Transmembrane protein</fullName>
    </recommendedName>
</protein>
<dbReference type="EMBL" id="CP093547">
    <property type="protein sequence ID" value="UNP30392.1"/>
    <property type="molecule type" value="Genomic_DNA"/>
</dbReference>
<feature type="transmembrane region" description="Helical" evidence="1">
    <location>
        <begin position="131"/>
        <end position="151"/>
    </location>
</feature>
<proteinExistence type="predicted"/>
<dbReference type="RefSeq" id="WP_057941631.1">
    <property type="nucleotide sequence ID" value="NZ_CP011131.1"/>
</dbReference>
<keyword evidence="1" id="KW-1133">Transmembrane helix</keyword>
<keyword evidence="1" id="KW-0812">Transmembrane</keyword>
<dbReference type="Proteomes" id="UP000829194">
    <property type="component" value="Chromosome"/>
</dbReference>
<evidence type="ECO:0000313" key="2">
    <source>
        <dbReference type="EMBL" id="UNP30392.1"/>
    </source>
</evidence>
<organism evidence="2 3">
    <name type="scientific">Lysobacter gummosus</name>
    <dbReference type="NCBI Taxonomy" id="262324"/>
    <lineage>
        <taxon>Bacteria</taxon>
        <taxon>Pseudomonadati</taxon>
        <taxon>Pseudomonadota</taxon>
        <taxon>Gammaproteobacteria</taxon>
        <taxon>Lysobacterales</taxon>
        <taxon>Lysobacteraceae</taxon>
        <taxon>Lysobacter</taxon>
    </lineage>
</organism>
<feature type="transmembrane region" description="Helical" evidence="1">
    <location>
        <begin position="56"/>
        <end position="77"/>
    </location>
</feature>
<feature type="transmembrane region" description="Helical" evidence="1">
    <location>
        <begin position="30"/>
        <end position="50"/>
    </location>
</feature>
<keyword evidence="1" id="KW-0472">Membrane</keyword>